<dbReference type="PANTHER" id="PTHR43595">
    <property type="entry name" value="37S RIBOSOMAL PROTEIN S26, MITOCHONDRIAL"/>
    <property type="match status" value="1"/>
</dbReference>
<feature type="binding site" evidence="5">
    <location>
        <position position="81"/>
    </location>
    <ligand>
        <name>Mn(2+)</name>
        <dbReference type="ChEBI" id="CHEBI:29035"/>
    </ligand>
</feature>
<gene>
    <name evidence="9" type="ORF">KSF_029830</name>
</gene>
<evidence type="ECO:0000256" key="1">
    <source>
        <dbReference type="ARBA" id="ARBA00008714"/>
    </source>
</evidence>
<dbReference type="Pfam" id="PF02777">
    <property type="entry name" value="Sod_Fe_C"/>
    <property type="match status" value="1"/>
</dbReference>
<evidence type="ECO:0000256" key="6">
    <source>
        <dbReference type="RuleBase" id="RU000414"/>
    </source>
</evidence>
<dbReference type="FunFam" id="1.10.287.990:FF:000001">
    <property type="entry name" value="Superoxide dismutase"/>
    <property type="match status" value="1"/>
</dbReference>
<evidence type="ECO:0000259" key="8">
    <source>
        <dbReference type="Pfam" id="PF02777"/>
    </source>
</evidence>
<dbReference type="Pfam" id="PF00081">
    <property type="entry name" value="Sod_Fe_N"/>
    <property type="match status" value="1"/>
</dbReference>
<feature type="binding site" evidence="5">
    <location>
        <position position="168"/>
    </location>
    <ligand>
        <name>Mn(2+)</name>
        <dbReference type="ChEBI" id="CHEBI:29035"/>
    </ligand>
</feature>
<dbReference type="AlphaFoldDB" id="A0A8J3N284"/>
<dbReference type="InterPro" id="IPR036314">
    <property type="entry name" value="SOD_C_sf"/>
</dbReference>
<protein>
    <recommendedName>
        <fullName evidence="2 6">Superoxide dismutase</fullName>
        <ecNumber evidence="2 6">1.15.1.1</ecNumber>
    </recommendedName>
</protein>
<feature type="binding site" evidence="5">
    <location>
        <position position="164"/>
    </location>
    <ligand>
        <name>Mn(2+)</name>
        <dbReference type="ChEBI" id="CHEBI:29035"/>
    </ligand>
</feature>
<dbReference type="SUPFAM" id="SSF46609">
    <property type="entry name" value="Fe,Mn superoxide dismutase (SOD), N-terminal domain"/>
    <property type="match status" value="1"/>
</dbReference>
<dbReference type="PANTHER" id="PTHR43595:SF2">
    <property type="entry name" value="SMALL RIBOSOMAL SUBUNIT PROTEIN MS42"/>
    <property type="match status" value="1"/>
</dbReference>
<dbReference type="EC" id="1.15.1.1" evidence="2 6"/>
<name>A0A8J3N284_9CHLR</name>
<reference evidence="9" key="1">
    <citation type="submission" date="2020-10" db="EMBL/GenBank/DDBJ databases">
        <title>Taxonomic study of unclassified bacteria belonging to the class Ktedonobacteria.</title>
        <authorList>
            <person name="Yabe S."/>
            <person name="Wang C.M."/>
            <person name="Zheng Y."/>
            <person name="Sakai Y."/>
            <person name="Cavaletti L."/>
            <person name="Monciardini P."/>
            <person name="Donadio S."/>
        </authorList>
    </citation>
    <scope>NUCLEOTIDE SEQUENCE</scope>
    <source>
        <strain evidence="9">ID150040</strain>
    </source>
</reference>
<dbReference type="InterPro" id="IPR001189">
    <property type="entry name" value="Mn/Fe_SOD"/>
</dbReference>
<dbReference type="EMBL" id="BNJK01000001">
    <property type="protein sequence ID" value="GHO92935.1"/>
    <property type="molecule type" value="Genomic_DNA"/>
</dbReference>
<dbReference type="PROSITE" id="PS00088">
    <property type="entry name" value="SOD_MN"/>
    <property type="match status" value="1"/>
</dbReference>
<dbReference type="InterPro" id="IPR036324">
    <property type="entry name" value="Mn/Fe_SOD_N_sf"/>
</dbReference>
<dbReference type="PIRSF" id="PIRSF000349">
    <property type="entry name" value="SODismutase"/>
    <property type="match status" value="1"/>
</dbReference>
<dbReference type="GO" id="GO:0004784">
    <property type="term" value="F:superoxide dismutase activity"/>
    <property type="evidence" value="ECO:0007669"/>
    <property type="project" value="UniProtKB-EC"/>
</dbReference>
<dbReference type="Gene3D" id="1.10.287.990">
    <property type="entry name" value="Fe,Mn superoxide dismutase (SOD) domain"/>
    <property type="match status" value="1"/>
</dbReference>
<dbReference type="GO" id="GO:0005737">
    <property type="term" value="C:cytoplasm"/>
    <property type="evidence" value="ECO:0007669"/>
    <property type="project" value="TreeGrafter"/>
</dbReference>
<feature type="domain" description="Manganese/iron superoxide dismutase C-terminal" evidence="8">
    <location>
        <begin position="96"/>
        <end position="197"/>
    </location>
</feature>
<keyword evidence="10" id="KW-1185">Reference proteome</keyword>
<dbReference type="Proteomes" id="UP000597444">
    <property type="component" value="Unassembled WGS sequence"/>
</dbReference>
<evidence type="ECO:0000256" key="4">
    <source>
        <dbReference type="ARBA" id="ARBA00023002"/>
    </source>
</evidence>
<proteinExistence type="inferred from homology"/>
<dbReference type="InterPro" id="IPR019832">
    <property type="entry name" value="Mn/Fe_SOD_C"/>
</dbReference>
<dbReference type="RefSeq" id="WP_220203746.1">
    <property type="nucleotide sequence ID" value="NZ_BNJK01000001.1"/>
</dbReference>
<keyword evidence="3 5" id="KW-0479">Metal-binding</keyword>
<evidence type="ECO:0000256" key="3">
    <source>
        <dbReference type="ARBA" id="ARBA00022723"/>
    </source>
</evidence>
<comment type="similarity">
    <text evidence="1 6">Belongs to the iron/manganese superoxide dismutase family.</text>
</comment>
<evidence type="ECO:0000256" key="5">
    <source>
        <dbReference type="PIRSR" id="PIRSR000349-1"/>
    </source>
</evidence>
<dbReference type="FunFam" id="3.55.40.20:FF:000001">
    <property type="entry name" value="Superoxide dismutase"/>
    <property type="match status" value="1"/>
</dbReference>
<evidence type="ECO:0000259" key="7">
    <source>
        <dbReference type="Pfam" id="PF00081"/>
    </source>
</evidence>
<feature type="binding site" evidence="5">
    <location>
        <position position="27"/>
    </location>
    <ligand>
        <name>Mn(2+)</name>
        <dbReference type="ChEBI" id="CHEBI:29035"/>
    </ligand>
</feature>
<sequence length="204" mass="22929">MAFELPPLPYDYNALEPYIDTQTMQLHHDKHHATYVNNLNAATQGTPFADLAVEEVVRRLNEVPENIRTAVRNNGGGHLNHTAFWQIMTPGGSKTPTGALASAIDSKFGSFDAFKAAFEDAGAKRFGSGWAWLVLDQSGNLSVVSTANQDNPITDGLYPVLGNDVWEHAYYLKYQNRRPEYLKAWWNVVNWDVVGKRYDQARSR</sequence>
<feature type="domain" description="Manganese/iron superoxide dismutase N-terminal" evidence="7">
    <location>
        <begin position="3"/>
        <end position="88"/>
    </location>
</feature>
<comment type="catalytic activity">
    <reaction evidence="6">
        <text>2 superoxide + 2 H(+) = H2O2 + O2</text>
        <dbReference type="Rhea" id="RHEA:20696"/>
        <dbReference type="ChEBI" id="CHEBI:15378"/>
        <dbReference type="ChEBI" id="CHEBI:15379"/>
        <dbReference type="ChEBI" id="CHEBI:16240"/>
        <dbReference type="ChEBI" id="CHEBI:18421"/>
        <dbReference type="EC" id="1.15.1.1"/>
    </reaction>
</comment>
<accession>A0A8J3N284</accession>
<dbReference type="SUPFAM" id="SSF54719">
    <property type="entry name" value="Fe,Mn superoxide dismutase (SOD), C-terminal domain"/>
    <property type="match status" value="1"/>
</dbReference>
<evidence type="ECO:0000313" key="9">
    <source>
        <dbReference type="EMBL" id="GHO92935.1"/>
    </source>
</evidence>
<keyword evidence="4 6" id="KW-0560">Oxidoreductase</keyword>
<dbReference type="GO" id="GO:0046872">
    <property type="term" value="F:metal ion binding"/>
    <property type="evidence" value="ECO:0007669"/>
    <property type="project" value="UniProtKB-KW"/>
</dbReference>
<dbReference type="PRINTS" id="PR01703">
    <property type="entry name" value="MNSODISMTASE"/>
</dbReference>
<organism evidence="9 10">
    <name type="scientific">Reticulibacter mediterranei</name>
    <dbReference type="NCBI Taxonomy" id="2778369"/>
    <lineage>
        <taxon>Bacteria</taxon>
        <taxon>Bacillati</taxon>
        <taxon>Chloroflexota</taxon>
        <taxon>Ktedonobacteria</taxon>
        <taxon>Ktedonobacterales</taxon>
        <taxon>Reticulibacteraceae</taxon>
        <taxon>Reticulibacter</taxon>
    </lineage>
</organism>
<dbReference type="InterPro" id="IPR019831">
    <property type="entry name" value="Mn/Fe_SOD_N"/>
</dbReference>
<dbReference type="Gene3D" id="3.55.40.20">
    <property type="entry name" value="Iron/manganese superoxide dismutase, C-terminal domain"/>
    <property type="match status" value="1"/>
</dbReference>
<dbReference type="InterPro" id="IPR019833">
    <property type="entry name" value="Mn/Fe_SOD_BS"/>
</dbReference>
<evidence type="ECO:0000313" key="10">
    <source>
        <dbReference type="Proteomes" id="UP000597444"/>
    </source>
</evidence>
<comment type="caution">
    <text evidence="9">The sequence shown here is derived from an EMBL/GenBank/DDBJ whole genome shotgun (WGS) entry which is preliminary data.</text>
</comment>
<evidence type="ECO:0000256" key="2">
    <source>
        <dbReference type="ARBA" id="ARBA00012682"/>
    </source>
</evidence>
<comment type="function">
    <text evidence="6">Destroys radicals which are normally produced within the cells and which are toxic to biological systems.</text>
</comment>